<keyword evidence="4" id="KW-0274">FAD</keyword>
<gene>
    <name evidence="8" type="ORF">PPERSA_09749</name>
</gene>
<keyword evidence="3" id="KW-0285">Flavoprotein</keyword>
<dbReference type="SUPFAM" id="SSF56176">
    <property type="entry name" value="FAD-binding/transporter-associated domain-like"/>
    <property type="match status" value="1"/>
</dbReference>
<dbReference type="InterPro" id="IPR016169">
    <property type="entry name" value="FAD-bd_PCMH_sub2"/>
</dbReference>
<feature type="domain" description="FAD-binding PCMH-type" evidence="7">
    <location>
        <begin position="70"/>
        <end position="244"/>
    </location>
</feature>
<protein>
    <submittedName>
        <fullName evidence="8">FAD-binding, type 2</fullName>
    </submittedName>
</protein>
<dbReference type="GO" id="GO:0071949">
    <property type="term" value="F:FAD binding"/>
    <property type="evidence" value="ECO:0007669"/>
    <property type="project" value="InterPro"/>
</dbReference>
<feature type="chain" id="PRO_5006867581" evidence="6">
    <location>
        <begin position="22"/>
        <end position="555"/>
    </location>
</feature>
<feature type="signal peptide" evidence="6">
    <location>
        <begin position="1"/>
        <end position="21"/>
    </location>
</feature>
<dbReference type="InterPro" id="IPR012951">
    <property type="entry name" value="BBE"/>
</dbReference>
<dbReference type="InterPro" id="IPR006094">
    <property type="entry name" value="Oxid_FAD_bind_N"/>
</dbReference>
<dbReference type="EMBL" id="LDAU01000105">
    <property type="protein sequence ID" value="KRX05609.1"/>
    <property type="molecule type" value="Genomic_DNA"/>
</dbReference>
<evidence type="ECO:0000256" key="2">
    <source>
        <dbReference type="ARBA" id="ARBA00005466"/>
    </source>
</evidence>
<dbReference type="AlphaFoldDB" id="A0A0V0QT97"/>
<evidence type="ECO:0000256" key="4">
    <source>
        <dbReference type="ARBA" id="ARBA00022827"/>
    </source>
</evidence>
<dbReference type="GO" id="GO:0016491">
    <property type="term" value="F:oxidoreductase activity"/>
    <property type="evidence" value="ECO:0007669"/>
    <property type="project" value="UniProtKB-KW"/>
</dbReference>
<dbReference type="InParanoid" id="A0A0V0QT97"/>
<comment type="cofactor">
    <cofactor evidence="1">
        <name>FAD</name>
        <dbReference type="ChEBI" id="CHEBI:57692"/>
    </cofactor>
</comment>
<accession>A0A0V0QT97</accession>
<dbReference type="Pfam" id="PF08031">
    <property type="entry name" value="BBE"/>
    <property type="match status" value="1"/>
</dbReference>
<reference evidence="8 9" key="1">
    <citation type="journal article" date="2015" name="Sci. Rep.">
        <title>Genome of the facultative scuticociliatosis pathogen Pseudocohnilembus persalinus provides insight into its virulence through horizontal gene transfer.</title>
        <authorList>
            <person name="Xiong J."/>
            <person name="Wang G."/>
            <person name="Cheng J."/>
            <person name="Tian M."/>
            <person name="Pan X."/>
            <person name="Warren A."/>
            <person name="Jiang C."/>
            <person name="Yuan D."/>
            <person name="Miao W."/>
        </authorList>
    </citation>
    <scope>NUCLEOTIDE SEQUENCE [LARGE SCALE GENOMIC DNA]</scope>
    <source>
        <strain evidence="8">36N120E</strain>
    </source>
</reference>
<keyword evidence="6" id="KW-0732">Signal</keyword>
<evidence type="ECO:0000256" key="5">
    <source>
        <dbReference type="ARBA" id="ARBA00023002"/>
    </source>
</evidence>
<name>A0A0V0QT97_PSEPJ</name>
<dbReference type="InterPro" id="IPR050416">
    <property type="entry name" value="FAD-linked_Oxidoreductase"/>
</dbReference>
<evidence type="ECO:0000256" key="6">
    <source>
        <dbReference type="SAM" id="SignalP"/>
    </source>
</evidence>
<dbReference type="Proteomes" id="UP000054937">
    <property type="component" value="Unassembled WGS sequence"/>
</dbReference>
<organism evidence="8 9">
    <name type="scientific">Pseudocohnilembus persalinus</name>
    <name type="common">Ciliate</name>
    <dbReference type="NCBI Taxonomy" id="266149"/>
    <lineage>
        <taxon>Eukaryota</taxon>
        <taxon>Sar</taxon>
        <taxon>Alveolata</taxon>
        <taxon>Ciliophora</taxon>
        <taxon>Intramacronucleata</taxon>
        <taxon>Oligohymenophorea</taxon>
        <taxon>Scuticociliatia</taxon>
        <taxon>Philasterida</taxon>
        <taxon>Pseudocohnilembidae</taxon>
        <taxon>Pseudocohnilembus</taxon>
    </lineage>
</organism>
<comment type="caution">
    <text evidence="8">The sequence shown here is derived from an EMBL/GenBank/DDBJ whole genome shotgun (WGS) entry which is preliminary data.</text>
</comment>
<evidence type="ECO:0000259" key="7">
    <source>
        <dbReference type="PROSITE" id="PS51387"/>
    </source>
</evidence>
<comment type="similarity">
    <text evidence="2">Belongs to the oxygen-dependent FAD-linked oxidoreductase family.</text>
</comment>
<dbReference type="InterPro" id="IPR036318">
    <property type="entry name" value="FAD-bd_PCMH-like_sf"/>
</dbReference>
<dbReference type="OMA" id="TSWYPFY"/>
<dbReference type="Pfam" id="PF01565">
    <property type="entry name" value="FAD_binding_4"/>
    <property type="match status" value="1"/>
</dbReference>
<dbReference type="PROSITE" id="PS51387">
    <property type="entry name" value="FAD_PCMH"/>
    <property type="match status" value="1"/>
</dbReference>
<dbReference type="PANTHER" id="PTHR42973">
    <property type="entry name" value="BINDING OXIDOREDUCTASE, PUTATIVE (AFU_ORTHOLOGUE AFUA_1G17690)-RELATED"/>
    <property type="match status" value="1"/>
</dbReference>
<evidence type="ECO:0000256" key="3">
    <source>
        <dbReference type="ARBA" id="ARBA00022630"/>
    </source>
</evidence>
<dbReference type="InterPro" id="IPR016166">
    <property type="entry name" value="FAD-bd_PCMH"/>
</dbReference>
<evidence type="ECO:0000256" key="1">
    <source>
        <dbReference type="ARBA" id="ARBA00001974"/>
    </source>
</evidence>
<dbReference type="Gene3D" id="3.30.465.10">
    <property type="match status" value="2"/>
</dbReference>
<keyword evidence="5" id="KW-0560">Oxidoreductase</keyword>
<keyword evidence="9" id="KW-1185">Reference proteome</keyword>
<dbReference type="PANTHER" id="PTHR42973:SF39">
    <property type="entry name" value="FAD-BINDING PCMH-TYPE DOMAIN-CONTAINING PROTEIN"/>
    <property type="match status" value="1"/>
</dbReference>
<dbReference type="OrthoDB" id="9983560at2759"/>
<evidence type="ECO:0000313" key="9">
    <source>
        <dbReference type="Proteomes" id="UP000054937"/>
    </source>
</evidence>
<sequence length="555" mass="62500">MVKINTNSILLLLALLPVILSIPRWTYTQPGDENWPCEQQFQDFGATLDGEFAIRGSSNYEIFNYNLRTNNPQPAIIVYAINEQDVVKALQFARQHEIRVSVSSTGFHQDNRNVVDNGVHISLAKMKQIDIDLQNERVVVQTGNRVNEVIAYLGQNTNNQYVIPVGGSSTIGIYGFNTQGGVGALTRLIGLGADNVIGARMVLVNGQVIDVDENNHPDLLRAIRGSGASTYGVGISLTFKLSQQPGKVSTFTGKFFSDQFADINTAYQQWQAQNPNFVSGKLFINGQIASFTGTCFGDDCADKFDIIDAICEQSNNCALTLNKYNNFYDFYAKVWGPNGYQTDEYLIQGVFENCQISNVLSTTQQFIQLYEDFASISCYAFTDIGGVVKQLDPNHDITAIAPALREADMMMTCSVDLSDLTIYEKETLVGIMDYFADNYIKKQSIDEFVYWNEAQHNVENWEKRYWGKNKYYRKLLKVKRQYDPENFLTCYHCIGYNQDEEAAPALCPTNNCSCSNVYDENVCANTSSLSQIDEVNQVNESYEDQINNLIRNNRH</sequence>
<evidence type="ECO:0000313" key="8">
    <source>
        <dbReference type="EMBL" id="KRX05609.1"/>
    </source>
</evidence>
<proteinExistence type="inferred from homology"/>